<accession>A0ABW8QEV6</accession>
<reference evidence="6 7" key="1">
    <citation type="submission" date="2024-11" db="EMBL/GenBank/DDBJ databases">
        <title>Draft genomes of five putative biosurfactant-producing Serratia sp. isolates from Laguna de Bay, Philippines.</title>
        <authorList>
            <person name="Lantican N."/>
            <person name="Barredo G.A."/>
            <person name="Rosana A."/>
            <person name="Siababa A.C."/>
            <person name="Montecillo A."/>
        </authorList>
    </citation>
    <scope>NUCLEOTIDE SEQUENCE [LARGE SCALE GENOMIC DNA]</scope>
    <source>
        <strain evidence="6 7">WS11a</strain>
    </source>
</reference>
<dbReference type="PROSITE" id="PS00062">
    <property type="entry name" value="ALDOKETO_REDUCTASE_2"/>
    <property type="match status" value="1"/>
</dbReference>
<dbReference type="InterPro" id="IPR018170">
    <property type="entry name" value="Aldo/ket_reductase_CS"/>
</dbReference>
<keyword evidence="7" id="KW-1185">Reference proteome</keyword>
<comment type="similarity">
    <text evidence="1">Belongs to the aldo/keto reductase family.</text>
</comment>
<dbReference type="Gene3D" id="3.20.20.100">
    <property type="entry name" value="NADP-dependent oxidoreductase domain"/>
    <property type="match status" value="1"/>
</dbReference>
<evidence type="ECO:0000259" key="5">
    <source>
        <dbReference type="Pfam" id="PF00248"/>
    </source>
</evidence>
<evidence type="ECO:0000256" key="4">
    <source>
        <dbReference type="ARBA" id="ARBA00049445"/>
    </source>
</evidence>
<feature type="domain" description="NADP-dependent oxidoreductase" evidence="5">
    <location>
        <begin position="18"/>
        <end position="261"/>
    </location>
</feature>
<keyword evidence="3" id="KW-0560">Oxidoreductase</keyword>
<evidence type="ECO:0000313" key="6">
    <source>
        <dbReference type="EMBL" id="MFK8974035.1"/>
    </source>
</evidence>
<evidence type="ECO:0000256" key="3">
    <source>
        <dbReference type="ARBA" id="ARBA00023002"/>
    </source>
</evidence>
<dbReference type="Pfam" id="PF00248">
    <property type="entry name" value="Aldo_ket_red"/>
    <property type="match status" value="1"/>
</dbReference>
<name>A0ABW8QEV6_9GAMM</name>
<proteinExistence type="inferred from homology"/>
<sequence length="274" mass="30778">MRNSQHRFTNDGNAMPAIGFGVWQSRGDELIGAVQCALDAGYRLVDTAAIYGNESEVGSAIKTAGVCREDIFITTKLWNDRHDDVENAFNESLTKLGCDYVDLYLIHWPVSGQNLFVSAWDAMIKLRDSGRVKNIGVSNFSIEQIRRLEAETGVLPAVNQLQIHPFNQQRELVDWLRTQGIITQAWSPLGHGNQNILTHPVILKIAEQQHKTPAQIVLRWLYENQIIALPKSSTPQRIRENIDIFDFNLSTSELSAINALDRGLNVGNDPDAFR</sequence>
<evidence type="ECO:0000256" key="1">
    <source>
        <dbReference type="ARBA" id="ARBA00007905"/>
    </source>
</evidence>
<dbReference type="EMBL" id="JBJHGH010000001">
    <property type="protein sequence ID" value="MFK8974035.1"/>
    <property type="molecule type" value="Genomic_DNA"/>
</dbReference>
<dbReference type="PROSITE" id="PS00798">
    <property type="entry name" value="ALDOKETO_REDUCTASE_1"/>
    <property type="match status" value="1"/>
</dbReference>
<organism evidence="6 7">
    <name type="scientific">Serratia sarumanii</name>
    <dbReference type="NCBI Taxonomy" id="3020826"/>
    <lineage>
        <taxon>Bacteria</taxon>
        <taxon>Pseudomonadati</taxon>
        <taxon>Pseudomonadota</taxon>
        <taxon>Gammaproteobacteria</taxon>
        <taxon>Enterobacterales</taxon>
        <taxon>Yersiniaceae</taxon>
        <taxon>Serratia</taxon>
    </lineage>
</organism>
<comment type="caution">
    <text evidence="6">The sequence shown here is derived from an EMBL/GenBank/DDBJ whole genome shotgun (WGS) entry which is preliminary data.</text>
</comment>
<protein>
    <submittedName>
        <fullName evidence="6">Aldo/keto reductase</fullName>
    </submittedName>
</protein>
<evidence type="ECO:0000313" key="7">
    <source>
        <dbReference type="Proteomes" id="UP001622968"/>
    </source>
</evidence>
<dbReference type="GeneID" id="301146749"/>
<dbReference type="Proteomes" id="UP001622968">
    <property type="component" value="Unassembled WGS sequence"/>
</dbReference>
<dbReference type="PROSITE" id="PS00063">
    <property type="entry name" value="ALDOKETO_REDUCTASE_3"/>
    <property type="match status" value="1"/>
</dbReference>
<dbReference type="SUPFAM" id="SSF51430">
    <property type="entry name" value="NAD(P)-linked oxidoreductase"/>
    <property type="match status" value="1"/>
</dbReference>
<dbReference type="PANTHER" id="PTHR43827:SF3">
    <property type="entry name" value="NADP-DEPENDENT OXIDOREDUCTASE DOMAIN-CONTAINING PROTEIN"/>
    <property type="match status" value="1"/>
</dbReference>
<comment type="catalytic activity">
    <reaction evidence="4">
        <text>hydroxyacetone + NADP(+) = methylglyoxal + NADPH + H(+)</text>
        <dbReference type="Rhea" id="RHEA:27986"/>
        <dbReference type="ChEBI" id="CHEBI:15378"/>
        <dbReference type="ChEBI" id="CHEBI:17158"/>
        <dbReference type="ChEBI" id="CHEBI:27957"/>
        <dbReference type="ChEBI" id="CHEBI:57783"/>
        <dbReference type="ChEBI" id="CHEBI:58349"/>
    </reaction>
</comment>
<dbReference type="RefSeq" id="WP_033647906.1">
    <property type="nucleotide sequence ID" value="NZ_CP124750.1"/>
</dbReference>
<dbReference type="InterPro" id="IPR020471">
    <property type="entry name" value="AKR"/>
</dbReference>
<gene>
    <name evidence="6" type="ORF">ACJBEI_02290</name>
</gene>
<dbReference type="PIRSF" id="PIRSF000097">
    <property type="entry name" value="AKR"/>
    <property type="match status" value="1"/>
</dbReference>
<dbReference type="PANTHER" id="PTHR43827">
    <property type="entry name" value="2,5-DIKETO-D-GLUCONIC ACID REDUCTASE"/>
    <property type="match status" value="1"/>
</dbReference>
<dbReference type="CDD" id="cd19071">
    <property type="entry name" value="AKR_AKR1-5-like"/>
    <property type="match status" value="1"/>
</dbReference>
<dbReference type="PRINTS" id="PR00069">
    <property type="entry name" value="ALDKETRDTASE"/>
</dbReference>
<keyword evidence="2" id="KW-0521">NADP</keyword>
<dbReference type="InterPro" id="IPR023210">
    <property type="entry name" value="NADP_OxRdtase_dom"/>
</dbReference>
<dbReference type="InterPro" id="IPR036812">
    <property type="entry name" value="NAD(P)_OxRdtase_dom_sf"/>
</dbReference>
<evidence type="ECO:0000256" key="2">
    <source>
        <dbReference type="ARBA" id="ARBA00022857"/>
    </source>
</evidence>